<organism evidence="1 2">
    <name type="scientific">Chryseobacterium indoltheticum</name>
    <dbReference type="NCBI Taxonomy" id="254"/>
    <lineage>
        <taxon>Bacteria</taxon>
        <taxon>Pseudomonadati</taxon>
        <taxon>Bacteroidota</taxon>
        <taxon>Flavobacteriia</taxon>
        <taxon>Flavobacteriales</taxon>
        <taxon>Weeksellaceae</taxon>
        <taxon>Chryseobacterium group</taxon>
        <taxon>Chryseobacterium</taxon>
    </lineage>
</organism>
<dbReference type="AlphaFoldDB" id="A0A3G6N1G7"/>
<name>A0A3G6N1G7_9FLAO</name>
<sequence>MTSVILLNSNKFINLFKTKRMESATLKNINKILKDAPENVLERILGYIEGLLEDEDNNFKLSDEQKESLQEIKKRSYEQHTEIDTFLNEMSSKYEI</sequence>
<evidence type="ECO:0000313" key="2">
    <source>
        <dbReference type="Proteomes" id="UP000269076"/>
    </source>
</evidence>
<reference evidence="1 2" key="1">
    <citation type="submission" date="2018-11" db="EMBL/GenBank/DDBJ databases">
        <title>Proposal to divide the Flavobacteriaceae and reorganize its genera based on Amino Acid Identity values calculated from whole genome sequences.</title>
        <authorList>
            <person name="Nicholson A.C."/>
            <person name="Gulvik C.A."/>
            <person name="Whitney A.M."/>
            <person name="Humrighouse B.W."/>
            <person name="Bell M."/>
            <person name="Holmes B."/>
            <person name="Steigerwalt A."/>
            <person name="Villarma A."/>
            <person name="Sheth M."/>
            <person name="Batra D."/>
            <person name="Pryor J."/>
            <person name="Bernardet J.-F."/>
            <person name="Hugo C."/>
            <person name="Kampfer P."/>
            <person name="Newman J."/>
            <person name="Mcquiston J.R."/>
        </authorList>
    </citation>
    <scope>NUCLEOTIDE SEQUENCE [LARGE SCALE GENOMIC DNA]</scope>
    <source>
        <strain evidence="1 2">G0211</strain>
    </source>
</reference>
<protein>
    <recommendedName>
        <fullName evidence="3">Addiction module component</fullName>
    </recommendedName>
</protein>
<proteinExistence type="predicted"/>
<evidence type="ECO:0000313" key="1">
    <source>
        <dbReference type="EMBL" id="AZA60278.1"/>
    </source>
</evidence>
<dbReference type="EMBL" id="CP033928">
    <property type="protein sequence ID" value="AZA60278.1"/>
    <property type="molecule type" value="Genomic_DNA"/>
</dbReference>
<accession>A0A3G6N1G7</accession>
<dbReference type="Proteomes" id="UP000269076">
    <property type="component" value="Chromosome"/>
</dbReference>
<gene>
    <name evidence="1" type="ORF">EG340_04190</name>
</gene>
<evidence type="ECO:0008006" key="3">
    <source>
        <dbReference type="Google" id="ProtNLM"/>
    </source>
</evidence>